<evidence type="ECO:0000256" key="2">
    <source>
        <dbReference type="ARBA" id="ARBA00022963"/>
    </source>
</evidence>
<protein>
    <recommendedName>
        <fullName evidence="5">Mitochondrial cardiolipin hydrolase</fullName>
    </recommendedName>
    <alternativeName>
        <fullName evidence="6">Mitochondrial phospholipase</fullName>
    </alternativeName>
</protein>
<dbReference type="KEGG" id="csol:105359517"/>
<dbReference type="InterPro" id="IPR001736">
    <property type="entry name" value="PLipase_D/transphosphatidylase"/>
</dbReference>
<reference evidence="9" key="1">
    <citation type="submission" date="2025-08" db="UniProtKB">
        <authorList>
            <consortium name="RefSeq"/>
        </authorList>
    </citation>
    <scope>IDENTIFICATION</scope>
</reference>
<keyword evidence="3" id="KW-0443">Lipid metabolism</keyword>
<dbReference type="GO" id="GO:0034587">
    <property type="term" value="P:piRNA processing"/>
    <property type="evidence" value="ECO:0007669"/>
    <property type="project" value="TreeGrafter"/>
</dbReference>
<sequence>MTNGVTIQYIYRYKNNKEYIKPLVILPTEIKPKVKEPIIEVFFFSENCAHCRTHLDSNFPCSNRNCSILSLRRFVTYLLSSRRTLDICVYFLTCSLIVKQILKLKRRNIYIRVITNKEAQDVEPMQILILRRAGIQIRSRKSTYLMHHKFAVIDNEILITGSANWTLQAFFGNCENLIITNQCELVQAYSLEFEKLWFRFRMNKKAVL</sequence>
<dbReference type="GeneID" id="105359517"/>
<keyword evidence="8" id="KW-1185">Reference proteome</keyword>
<proteinExistence type="inferred from homology"/>
<dbReference type="Proteomes" id="UP000695007">
    <property type="component" value="Unplaced"/>
</dbReference>
<dbReference type="PANTHER" id="PTHR43856">
    <property type="entry name" value="CARDIOLIPIN HYDROLASE"/>
    <property type="match status" value="1"/>
</dbReference>
<dbReference type="SUPFAM" id="SSF56024">
    <property type="entry name" value="Phospholipase D/nuclease"/>
    <property type="match status" value="1"/>
</dbReference>
<keyword evidence="2" id="KW-0442">Lipid degradation</keyword>
<evidence type="ECO:0000256" key="1">
    <source>
        <dbReference type="ARBA" id="ARBA00022801"/>
    </source>
</evidence>
<evidence type="ECO:0000256" key="6">
    <source>
        <dbReference type="ARBA" id="ARBA00043167"/>
    </source>
</evidence>
<dbReference type="RefSeq" id="XP_011494433.1">
    <property type="nucleotide sequence ID" value="XM_011496131.1"/>
</dbReference>
<dbReference type="PANTHER" id="PTHR43856:SF1">
    <property type="entry name" value="MITOCHONDRIAL CARDIOLIPIN HYDROLASE"/>
    <property type="match status" value="1"/>
</dbReference>
<dbReference type="PROSITE" id="PS50035">
    <property type="entry name" value="PLD"/>
    <property type="match status" value="1"/>
</dbReference>
<dbReference type="Pfam" id="PF13091">
    <property type="entry name" value="PLDc_2"/>
    <property type="match status" value="1"/>
</dbReference>
<dbReference type="SMART" id="SM00155">
    <property type="entry name" value="PLDc"/>
    <property type="match status" value="1"/>
</dbReference>
<organism evidence="8 9">
    <name type="scientific">Ceratosolen solmsi marchali</name>
    <dbReference type="NCBI Taxonomy" id="326594"/>
    <lineage>
        <taxon>Eukaryota</taxon>
        <taxon>Metazoa</taxon>
        <taxon>Ecdysozoa</taxon>
        <taxon>Arthropoda</taxon>
        <taxon>Hexapoda</taxon>
        <taxon>Insecta</taxon>
        <taxon>Pterygota</taxon>
        <taxon>Neoptera</taxon>
        <taxon>Endopterygota</taxon>
        <taxon>Hymenoptera</taxon>
        <taxon>Apocrita</taxon>
        <taxon>Proctotrupomorpha</taxon>
        <taxon>Chalcidoidea</taxon>
        <taxon>Agaonidae</taxon>
        <taxon>Agaoninae</taxon>
        <taxon>Ceratosolen</taxon>
    </lineage>
</organism>
<evidence type="ECO:0000259" key="7">
    <source>
        <dbReference type="PROSITE" id="PS50035"/>
    </source>
</evidence>
<feature type="domain" description="PLD phosphodiesterase" evidence="7">
    <location>
        <begin position="142"/>
        <end position="169"/>
    </location>
</feature>
<accession>A0AAJ6VLH5</accession>
<dbReference type="AlphaFoldDB" id="A0AAJ6VLH5"/>
<dbReference type="InterPro" id="IPR025202">
    <property type="entry name" value="PLD-like_dom"/>
</dbReference>
<comment type="similarity">
    <text evidence="4">Belongs to the phospholipase D family. MitoPLD/Zucchini subfamily.</text>
</comment>
<evidence type="ECO:0000313" key="9">
    <source>
        <dbReference type="RefSeq" id="XP_011494433.1"/>
    </source>
</evidence>
<evidence type="ECO:0000256" key="5">
    <source>
        <dbReference type="ARBA" id="ARBA00040549"/>
    </source>
</evidence>
<dbReference type="CTD" id="34609"/>
<evidence type="ECO:0000256" key="4">
    <source>
        <dbReference type="ARBA" id="ARBA00038012"/>
    </source>
</evidence>
<dbReference type="CDD" id="cd09171">
    <property type="entry name" value="PLDc_vPLD6_like"/>
    <property type="match status" value="1"/>
</dbReference>
<gene>
    <name evidence="9" type="primary">LOC105359517</name>
</gene>
<name>A0AAJ6VLH5_9HYME</name>
<dbReference type="Gene3D" id="3.30.870.10">
    <property type="entry name" value="Endonuclease Chain A"/>
    <property type="match status" value="1"/>
</dbReference>
<dbReference type="GO" id="GO:0005739">
    <property type="term" value="C:mitochondrion"/>
    <property type="evidence" value="ECO:0007669"/>
    <property type="project" value="TreeGrafter"/>
</dbReference>
<evidence type="ECO:0000313" key="8">
    <source>
        <dbReference type="Proteomes" id="UP000695007"/>
    </source>
</evidence>
<evidence type="ECO:0000256" key="3">
    <source>
        <dbReference type="ARBA" id="ARBA00023098"/>
    </source>
</evidence>
<dbReference type="GO" id="GO:0016042">
    <property type="term" value="P:lipid catabolic process"/>
    <property type="evidence" value="ECO:0007669"/>
    <property type="project" value="UniProtKB-KW"/>
</dbReference>
<dbReference type="InterPro" id="IPR051406">
    <property type="entry name" value="PLD_domain"/>
</dbReference>
<keyword evidence="1 9" id="KW-0378">Hydrolase</keyword>
<dbReference type="GO" id="GO:0016891">
    <property type="term" value="F:RNA endonuclease activity producing 5'-phosphomonoesters, hydrolytic mechanism"/>
    <property type="evidence" value="ECO:0007669"/>
    <property type="project" value="TreeGrafter"/>
</dbReference>